<protein>
    <submittedName>
        <fullName evidence="2">Uncharacterized protein</fullName>
    </submittedName>
</protein>
<proteinExistence type="predicted"/>
<keyword evidence="1" id="KW-0472">Membrane</keyword>
<evidence type="ECO:0000313" key="3">
    <source>
        <dbReference type="Proteomes" id="UP001432099"/>
    </source>
</evidence>
<dbReference type="Proteomes" id="UP001432099">
    <property type="component" value="Chromosome"/>
</dbReference>
<reference evidence="2" key="1">
    <citation type="journal article" date="2024" name="Int. J. Syst. Evol. Microbiol.">
        <title>Turicibacter faecis sp. nov., isolated from faeces of heart failure mouse model.</title>
        <authorList>
            <person name="Imamura Y."/>
            <person name="Motooka D."/>
            <person name="Nakajima Y."/>
            <person name="Ito S."/>
            <person name="Kitakaze M."/>
            <person name="Iida T."/>
            <person name="Nakamura S."/>
        </authorList>
    </citation>
    <scope>NUCLEOTIDE SEQUENCE</scope>
    <source>
        <strain evidence="2">TC023</strain>
    </source>
</reference>
<gene>
    <name evidence="2" type="ORF">T23_09450</name>
</gene>
<sequence length="166" mass="19259">MMTEKMLVTATPPMQEEWKELEESELWELLTQLREVDPELYEDAVQRIPYLVKQNKLVFKSTQKTVKQLTKSAKQTKKYYYKLSKAIMKLIKRDDVAQELKLELIELLKELTIKMEGCDQQGQAALVERHKKTMGYGTLALMTIAAVYGVVTRQKSTEVTPNDDRS</sequence>
<keyword evidence="1" id="KW-1133">Transmembrane helix</keyword>
<keyword evidence="3" id="KW-1185">Reference proteome</keyword>
<organism evidence="2 3">
    <name type="scientific">Turicibacter faecis</name>
    <dbReference type="NCBI Taxonomy" id="2963365"/>
    <lineage>
        <taxon>Bacteria</taxon>
        <taxon>Bacillati</taxon>
        <taxon>Bacillota</taxon>
        <taxon>Erysipelotrichia</taxon>
        <taxon>Erysipelotrichales</taxon>
        <taxon>Turicibacteraceae</taxon>
        <taxon>Turicibacter</taxon>
    </lineage>
</organism>
<evidence type="ECO:0000313" key="2">
    <source>
        <dbReference type="EMBL" id="BEH90843.1"/>
    </source>
</evidence>
<dbReference type="EMBL" id="AP028127">
    <property type="protein sequence ID" value="BEH90843.1"/>
    <property type="molecule type" value="Genomic_DNA"/>
</dbReference>
<evidence type="ECO:0000256" key="1">
    <source>
        <dbReference type="SAM" id="Phobius"/>
    </source>
</evidence>
<accession>A0ABM8IMB5</accession>
<name>A0ABM8IMB5_9FIRM</name>
<feature type="transmembrane region" description="Helical" evidence="1">
    <location>
        <begin position="133"/>
        <end position="151"/>
    </location>
</feature>
<keyword evidence="1" id="KW-0812">Transmembrane</keyword>